<evidence type="ECO:0000313" key="1">
    <source>
        <dbReference type="EMBL" id="MEY2253413.1"/>
    </source>
</evidence>
<dbReference type="RefSeq" id="WP_369461000.1">
    <property type="nucleotide sequence ID" value="NZ_JBGBDC010000010.1"/>
</dbReference>
<name>A0ABV4B7V9_9BURK</name>
<dbReference type="Proteomes" id="UP001562178">
    <property type="component" value="Unassembled WGS sequence"/>
</dbReference>
<organism evidence="1 2">
    <name type="scientific">Comamonas sediminis</name>
    <dbReference type="NCBI Taxonomy" id="1783360"/>
    <lineage>
        <taxon>Bacteria</taxon>
        <taxon>Pseudomonadati</taxon>
        <taxon>Pseudomonadota</taxon>
        <taxon>Betaproteobacteria</taxon>
        <taxon>Burkholderiales</taxon>
        <taxon>Comamonadaceae</taxon>
        <taxon>Comamonas</taxon>
    </lineage>
</organism>
<gene>
    <name evidence="1" type="ORF">AB7A72_20515</name>
</gene>
<keyword evidence="2" id="KW-1185">Reference proteome</keyword>
<evidence type="ECO:0000313" key="2">
    <source>
        <dbReference type="Proteomes" id="UP001562178"/>
    </source>
</evidence>
<dbReference type="EMBL" id="JBGBDC010000010">
    <property type="protein sequence ID" value="MEY2253413.1"/>
    <property type="molecule type" value="Genomic_DNA"/>
</dbReference>
<comment type="caution">
    <text evidence="1">The sequence shown here is derived from an EMBL/GenBank/DDBJ whole genome shotgun (WGS) entry which is preliminary data.</text>
</comment>
<reference evidence="1 2" key="1">
    <citation type="journal article" date="2016" name="Int. J. Syst. Evol. Microbiol.">
        <title>Description of Comamonas sediminis sp. nov., isolated from lagoon sediments.</title>
        <authorList>
            <person name="Subhash Y."/>
            <person name="Bang J.J."/>
            <person name="You T.H."/>
            <person name="Lee S.S."/>
        </authorList>
    </citation>
    <scope>NUCLEOTIDE SEQUENCE [LARGE SCALE GENOMIC DNA]</scope>
    <source>
        <strain evidence="1 2">JCM 31169</strain>
    </source>
</reference>
<proteinExistence type="predicted"/>
<accession>A0ABV4B7V9</accession>
<protein>
    <submittedName>
        <fullName evidence="1">Uncharacterized protein</fullName>
    </submittedName>
</protein>
<sequence length="137" mass="14931">MYALEPQIVARLAQALPDAQVVGWSEDASRKVPANKVLLVVRLDDTPVNTSNQKAASIGAAWSVALAARRGSGSVDLLDGAFDASFQALHDWAPEPVRGRPWDYLHYRRASPMPDQDDGVFGVVMYFETAAIYRSGN</sequence>